<dbReference type="PANTHER" id="PTHR33653">
    <property type="entry name" value="RIBONUCLEASE VAPC2"/>
    <property type="match status" value="1"/>
</dbReference>
<accession>B4SB75</accession>
<feature type="domain" description="PIN" evidence="9">
    <location>
        <begin position="4"/>
        <end position="124"/>
    </location>
</feature>
<dbReference type="OrthoDB" id="9796690at2"/>
<evidence type="ECO:0000256" key="3">
    <source>
        <dbReference type="ARBA" id="ARBA00022722"/>
    </source>
</evidence>
<feature type="binding site" evidence="8">
    <location>
        <position position="99"/>
    </location>
    <ligand>
        <name>Mg(2+)</name>
        <dbReference type="ChEBI" id="CHEBI:18420"/>
    </ligand>
</feature>
<protein>
    <recommendedName>
        <fullName evidence="8">Ribonuclease VapC</fullName>
        <shortName evidence="8">RNase VapC</shortName>
        <ecNumber evidence="8">3.1.-.-</ecNumber>
    </recommendedName>
    <alternativeName>
        <fullName evidence="8">Toxin VapC</fullName>
    </alternativeName>
</protein>
<keyword evidence="4 8" id="KW-0479">Metal-binding</keyword>
<sequence>MSLYMLDTNIASHVIKGDIPLVRERLIAVPIQRVVISSVTQAELLYGLAKRTYPKGLTARVHEFLIRVKILAWDKEVAIVYGDLRAKCETTGVTLSPLDLMIAAHAQAVNAILVTGDKAFTRIQDRLIIENWTLSPD</sequence>
<dbReference type="Gene3D" id="3.40.50.1010">
    <property type="entry name" value="5'-nuclease"/>
    <property type="match status" value="1"/>
</dbReference>
<evidence type="ECO:0000313" key="11">
    <source>
        <dbReference type="Proteomes" id="UP000002724"/>
    </source>
</evidence>
<dbReference type="InterPro" id="IPR022907">
    <property type="entry name" value="VapC_family"/>
</dbReference>
<dbReference type="RefSeq" id="WP_012506994.1">
    <property type="nucleotide sequence ID" value="NC_011060.1"/>
</dbReference>
<evidence type="ECO:0000256" key="5">
    <source>
        <dbReference type="ARBA" id="ARBA00022801"/>
    </source>
</evidence>
<evidence type="ECO:0000256" key="1">
    <source>
        <dbReference type="ARBA" id="ARBA00001946"/>
    </source>
</evidence>
<keyword evidence="5 8" id="KW-0378">Hydrolase</keyword>
<dbReference type="eggNOG" id="COG1487">
    <property type="taxonomic scope" value="Bacteria"/>
</dbReference>
<dbReference type="SUPFAM" id="SSF88723">
    <property type="entry name" value="PIN domain-like"/>
    <property type="match status" value="1"/>
</dbReference>
<comment type="function">
    <text evidence="8">Toxic component of a toxin-antitoxin (TA) system. An RNase.</text>
</comment>
<dbReference type="HOGENOM" id="CLU_118482_5_3_10"/>
<dbReference type="InterPro" id="IPR050556">
    <property type="entry name" value="Type_II_TA_system_RNase"/>
</dbReference>
<comment type="similarity">
    <text evidence="7 8">Belongs to the PINc/VapC protein family.</text>
</comment>
<keyword evidence="8" id="KW-0800">Toxin</keyword>
<keyword evidence="11" id="KW-1185">Reference proteome</keyword>
<dbReference type="InterPro" id="IPR029060">
    <property type="entry name" value="PIN-like_dom_sf"/>
</dbReference>
<keyword evidence="3 8" id="KW-0540">Nuclease</keyword>
<feature type="binding site" evidence="8">
    <location>
        <position position="7"/>
    </location>
    <ligand>
        <name>Mg(2+)</name>
        <dbReference type="ChEBI" id="CHEBI:18420"/>
    </ligand>
</feature>
<dbReference type="Proteomes" id="UP000002724">
    <property type="component" value="Chromosome"/>
</dbReference>
<dbReference type="EC" id="3.1.-.-" evidence="8"/>
<dbReference type="STRING" id="324925.Ppha_0151"/>
<evidence type="ECO:0000259" key="9">
    <source>
        <dbReference type="Pfam" id="PF01850"/>
    </source>
</evidence>
<dbReference type="KEGG" id="pph:Ppha_0151"/>
<dbReference type="GO" id="GO:0000287">
    <property type="term" value="F:magnesium ion binding"/>
    <property type="evidence" value="ECO:0007669"/>
    <property type="project" value="UniProtKB-UniRule"/>
</dbReference>
<gene>
    <name evidence="8" type="primary">vapC</name>
    <name evidence="10" type="ordered locus">Ppha_0151</name>
</gene>
<dbReference type="Pfam" id="PF01850">
    <property type="entry name" value="PIN"/>
    <property type="match status" value="1"/>
</dbReference>
<comment type="cofactor">
    <cofactor evidence="1 8">
        <name>Mg(2+)</name>
        <dbReference type="ChEBI" id="CHEBI:18420"/>
    </cofactor>
</comment>
<evidence type="ECO:0000256" key="6">
    <source>
        <dbReference type="ARBA" id="ARBA00022842"/>
    </source>
</evidence>
<evidence type="ECO:0000256" key="7">
    <source>
        <dbReference type="ARBA" id="ARBA00038093"/>
    </source>
</evidence>
<proteinExistence type="inferred from homology"/>
<reference evidence="10 11" key="1">
    <citation type="submission" date="2008-06" db="EMBL/GenBank/DDBJ databases">
        <title>Complete sequence of Pelodictyon phaeoclathratiforme BU-1.</title>
        <authorList>
            <consortium name="US DOE Joint Genome Institute"/>
            <person name="Lucas S."/>
            <person name="Copeland A."/>
            <person name="Lapidus A."/>
            <person name="Glavina del Rio T."/>
            <person name="Dalin E."/>
            <person name="Tice H."/>
            <person name="Bruce D."/>
            <person name="Goodwin L."/>
            <person name="Pitluck S."/>
            <person name="Schmutz J."/>
            <person name="Larimer F."/>
            <person name="Land M."/>
            <person name="Hauser L."/>
            <person name="Kyrpides N."/>
            <person name="Mikhailova N."/>
            <person name="Liu Z."/>
            <person name="Li T."/>
            <person name="Zhao F."/>
            <person name="Overmann J."/>
            <person name="Bryant D.A."/>
            <person name="Richardson P."/>
        </authorList>
    </citation>
    <scope>NUCLEOTIDE SEQUENCE [LARGE SCALE GENOMIC DNA]</scope>
    <source>
        <strain evidence="11">DSM 5477 / BU-1</strain>
    </source>
</reference>
<dbReference type="GO" id="GO:0090729">
    <property type="term" value="F:toxin activity"/>
    <property type="evidence" value="ECO:0007669"/>
    <property type="project" value="UniProtKB-KW"/>
</dbReference>
<evidence type="ECO:0000313" key="10">
    <source>
        <dbReference type="EMBL" id="ACF42496.1"/>
    </source>
</evidence>
<dbReference type="AlphaFoldDB" id="B4SB75"/>
<organism evidence="10 11">
    <name type="scientific">Pelodictyon phaeoclathratiforme (strain DSM 5477 / BU-1)</name>
    <dbReference type="NCBI Taxonomy" id="324925"/>
    <lineage>
        <taxon>Bacteria</taxon>
        <taxon>Pseudomonadati</taxon>
        <taxon>Chlorobiota</taxon>
        <taxon>Chlorobiia</taxon>
        <taxon>Chlorobiales</taxon>
        <taxon>Chlorobiaceae</taxon>
        <taxon>Chlorobium/Pelodictyon group</taxon>
        <taxon>Pelodictyon</taxon>
    </lineage>
</organism>
<dbReference type="InterPro" id="IPR002716">
    <property type="entry name" value="PIN_dom"/>
</dbReference>
<keyword evidence="2 8" id="KW-1277">Toxin-antitoxin system</keyword>
<dbReference type="EMBL" id="CP001110">
    <property type="protein sequence ID" value="ACF42496.1"/>
    <property type="molecule type" value="Genomic_DNA"/>
</dbReference>
<dbReference type="CDD" id="cd18740">
    <property type="entry name" value="PIN_VapC4-5_FitB-like"/>
    <property type="match status" value="1"/>
</dbReference>
<dbReference type="PANTHER" id="PTHR33653:SF1">
    <property type="entry name" value="RIBONUCLEASE VAPC2"/>
    <property type="match status" value="1"/>
</dbReference>
<name>B4SB75_PELPB</name>
<evidence type="ECO:0000256" key="4">
    <source>
        <dbReference type="ARBA" id="ARBA00022723"/>
    </source>
</evidence>
<dbReference type="GO" id="GO:0004540">
    <property type="term" value="F:RNA nuclease activity"/>
    <property type="evidence" value="ECO:0007669"/>
    <property type="project" value="InterPro"/>
</dbReference>
<evidence type="ECO:0000256" key="8">
    <source>
        <dbReference type="HAMAP-Rule" id="MF_00265"/>
    </source>
</evidence>
<dbReference type="GO" id="GO:0016787">
    <property type="term" value="F:hydrolase activity"/>
    <property type="evidence" value="ECO:0007669"/>
    <property type="project" value="UniProtKB-KW"/>
</dbReference>
<dbReference type="HAMAP" id="MF_00265">
    <property type="entry name" value="VapC_Nob1"/>
    <property type="match status" value="1"/>
</dbReference>
<keyword evidence="6 8" id="KW-0460">Magnesium</keyword>
<evidence type="ECO:0000256" key="2">
    <source>
        <dbReference type="ARBA" id="ARBA00022649"/>
    </source>
</evidence>